<name>A0ABP7N5F1_9GAMM</name>
<dbReference type="SUPFAM" id="SSF50156">
    <property type="entry name" value="PDZ domain-like"/>
    <property type="match status" value="1"/>
</dbReference>
<protein>
    <recommendedName>
        <fullName evidence="4">PDZ domain-containing protein</fullName>
    </recommendedName>
</protein>
<evidence type="ECO:0000313" key="2">
    <source>
        <dbReference type="EMBL" id="GAA3937488.1"/>
    </source>
</evidence>
<dbReference type="InterPro" id="IPR036034">
    <property type="entry name" value="PDZ_sf"/>
</dbReference>
<reference evidence="3" key="1">
    <citation type="journal article" date="2019" name="Int. J. Syst. Evol. Microbiol.">
        <title>The Global Catalogue of Microorganisms (GCM) 10K type strain sequencing project: providing services to taxonomists for standard genome sequencing and annotation.</title>
        <authorList>
            <consortium name="The Broad Institute Genomics Platform"/>
            <consortium name="The Broad Institute Genome Sequencing Center for Infectious Disease"/>
            <person name="Wu L."/>
            <person name="Ma J."/>
        </authorList>
    </citation>
    <scope>NUCLEOTIDE SEQUENCE [LARGE SCALE GENOMIC DNA]</scope>
    <source>
        <strain evidence="3">JCM 17551</strain>
    </source>
</reference>
<feature type="signal peptide" evidence="1">
    <location>
        <begin position="1"/>
        <end position="19"/>
    </location>
</feature>
<keyword evidence="1" id="KW-0732">Signal</keyword>
<dbReference type="Proteomes" id="UP001501565">
    <property type="component" value="Unassembled WGS sequence"/>
</dbReference>
<organism evidence="2 3">
    <name type="scientific">Litoribacillus peritrichatus</name>
    <dbReference type="NCBI Taxonomy" id="718191"/>
    <lineage>
        <taxon>Bacteria</taxon>
        <taxon>Pseudomonadati</taxon>
        <taxon>Pseudomonadota</taxon>
        <taxon>Gammaproteobacteria</taxon>
        <taxon>Oceanospirillales</taxon>
        <taxon>Oceanospirillaceae</taxon>
        <taxon>Litoribacillus</taxon>
    </lineage>
</organism>
<keyword evidence="3" id="KW-1185">Reference proteome</keyword>
<evidence type="ECO:0008006" key="4">
    <source>
        <dbReference type="Google" id="ProtNLM"/>
    </source>
</evidence>
<comment type="caution">
    <text evidence="2">The sequence shown here is derived from an EMBL/GenBank/DDBJ whole genome shotgun (WGS) entry which is preliminary data.</text>
</comment>
<dbReference type="RefSeq" id="WP_344800132.1">
    <property type="nucleotide sequence ID" value="NZ_BAABBN010000012.1"/>
</dbReference>
<sequence>MKKIVMSVLLCAVSAISVAECHYIPQGLIENWSENRNLWEKEVGYMPFLSGEGVVQGLEVTHLNALNFLYEAGLRKGDILLELNSVSVSDSEAFAAEVSKIKESEVLELKFKNRTPLILQASADQCFN</sequence>
<gene>
    <name evidence="2" type="ORF">GCM10022277_37300</name>
</gene>
<proteinExistence type="predicted"/>
<dbReference type="EMBL" id="BAABBN010000012">
    <property type="protein sequence ID" value="GAA3937488.1"/>
    <property type="molecule type" value="Genomic_DNA"/>
</dbReference>
<dbReference type="Gene3D" id="2.30.42.10">
    <property type="match status" value="1"/>
</dbReference>
<evidence type="ECO:0000313" key="3">
    <source>
        <dbReference type="Proteomes" id="UP001501565"/>
    </source>
</evidence>
<accession>A0ABP7N5F1</accession>
<feature type="chain" id="PRO_5046302613" description="PDZ domain-containing protein" evidence="1">
    <location>
        <begin position="20"/>
        <end position="128"/>
    </location>
</feature>
<evidence type="ECO:0000256" key="1">
    <source>
        <dbReference type="SAM" id="SignalP"/>
    </source>
</evidence>